<dbReference type="RefSeq" id="WP_238317736.1">
    <property type="nucleotide sequence ID" value="NZ_BQKV01000098.1"/>
</dbReference>
<gene>
    <name evidence="5" type="primary">bglG1_3</name>
    <name evidence="5" type="ORF">JCM17207_21450</name>
</gene>
<keyword evidence="3" id="KW-0804">Transcription</keyword>
<dbReference type="AlphaFoldDB" id="A0AA37N2S3"/>
<dbReference type="Gene3D" id="1.10.1790.10">
    <property type="entry name" value="PRD domain"/>
    <property type="match status" value="2"/>
</dbReference>
<evidence type="ECO:0000313" key="6">
    <source>
        <dbReference type="Proteomes" id="UP001055185"/>
    </source>
</evidence>
<dbReference type="GO" id="GO:0003723">
    <property type="term" value="F:RNA binding"/>
    <property type="evidence" value="ECO:0007669"/>
    <property type="project" value="InterPro"/>
</dbReference>
<dbReference type="EMBL" id="BQKV01000098">
    <property type="protein sequence ID" value="GJN65520.1"/>
    <property type="molecule type" value="Genomic_DNA"/>
</dbReference>
<dbReference type="Proteomes" id="UP001055185">
    <property type="component" value="Unassembled WGS sequence"/>
</dbReference>
<feature type="domain" description="PRD" evidence="4">
    <location>
        <begin position="60"/>
        <end position="165"/>
    </location>
</feature>
<dbReference type="Gene3D" id="2.30.24.10">
    <property type="entry name" value="CAT RNA-binding domain"/>
    <property type="match status" value="1"/>
</dbReference>
<dbReference type="InterPro" id="IPR036634">
    <property type="entry name" value="PRD_sf"/>
</dbReference>
<dbReference type="PANTHER" id="PTHR30185:SF18">
    <property type="entry name" value="TRANSCRIPTIONAL REGULATOR MTLR"/>
    <property type="match status" value="1"/>
</dbReference>
<dbReference type="Pfam" id="PF03123">
    <property type="entry name" value="CAT_RBD"/>
    <property type="match status" value="1"/>
</dbReference>
<dbReference type="PANTHER" id="PTHR30185">
    <property type="entry name" value="CRYPTIC BETA-GLUCOSIDE BGL OPERON ANTITERMINATOR"/>
    <property type="match status" value="1"/>
</dbReference>
<keyword evidence="2" id="KW-0805">Transcription regulation</keyword>
<proteinExistence type="predicted"/>
<evidence type="ECO:0000256" key="2">
    <source>
        <dbReference type="ARBA" id="ARBA00023015"/>
    </source>
</evidence>
<keyword evidence="1" id="KW-0677">Repeat</keyword>
<dbReference type="SUPFAM" id="SSF50151">
    <property type="entry name" value="SacY-like RNA-binding domain"/>
    <property type="match status" value="1"/>
</dbReference>
<reference evidence="5" key="1">
    <citation type="journal article" date="2022" name="Int. J. Syst. Evol. Microbiol.">
        <title>Genome-based, phenotypic and chemotaxonomic classification of Faecalibacterium strains: proposal of three novel species Faecalibacterium duncaniae sp. nov., Faecalibacterium hattorii sp. nov. and Faecalibacterium gallinarum sp. nov. .</title>
        <authorList>
            <person name="Sakamoto M."/>
            <person name="Sakurai N."/>
            <person name="Tanno H."/>
            <person name="Iino T."/>
            <person name="Ohkuma M."/>
            <person name="Endo A."/>
        </authorList>
    </citation>
    <scope>NUCLEOTIDE SEQUENCE</scope>
    <source>
        <strain evidence="5">JCM 17207</strain>
    </source>
</reference>
<dbReference type="InterPro" id="IPR004341">
    <property type="entry name" value="CAT_RNA-bd_dom"/>
</dbReference>
<comment type="caution">
    <text evidence="5">The sequence shown here is derived from an EMBL/GenBank/DDBJ whole genome shotgun (WGS) entry which is preliminary data.</text>
</comment>
<dbReference type="Pfam" id="PF00874">
    <property type="entry name" value="PRD"/>
    <property type="match status" value="2"/>
</dbReference>
<protein>
    <submittedName>
        <fullName evidence="5">Transcriptional regulator</fullName>
    </submittedName>
</protein>
<keyword evidence="6" id="KW-1185">Reference proteome</keyword>
<evidence type="ECO:0000256" key="3">
    <source>
        <dbReference type="ARBA" id="ARBA00023163"/>
    </source>
</evidence>
<evidence type="ECO:0000256" key="1">
    <source>
        <dbReference type="ARBA" id="ARBA00022737"/>
    </source>
</evidence>
<name>A0AA37N2S3_9FIRM</name>
<evidence type="ECO:0000259" key="4">
    <source>
        <dbReference type="PROSITE" id="PS51372"/>
    </source>
</evidence>
<dbReference type="SMART" id="SM01061">
    <property type="entry name" value="CAT_RBD"/>
    <property type="match status" value="1"/>
</dbReference>
<dbReference type="SUPFAM" id="SSF63520">
    <property type="entry name" value="PTS-regulatory domain, PRD"/>
    <property type="match status" value="2"/>
</dbReference>
<accession>A0AA37N2S3</accession>
<dbReference type="InterPro" id="IPR036650">
    <property type="entry name" value="CAT_RNA-bd_dom_sf"/>
</dbReference>
<dbReference type="InterPro" id="IPR011608">
    <property type="entry name" value="PRD"/>
</dbReference>
<sequence length="278" mass="31933">MQAIKKINNNTVVCVDRNGKQLIAMGRGLGFPQLPREISLAEIERTFYNISPQYVAAISELDPAMVDFAARITDIARNELPYELSPNAAFALADHISFMVQRARKHLRVKMPLAYDIQTLYPQEYKIARYTLERAQKEFKIGLDKQEIVGIALNFVNSRITPDTTEATDRTLQDETMLEDLIEIVEEHFGLIVERTGFNYTRYASHMQYLFDRIHAGTLIQSGNSPIYQDLKQNHPKVADCVEKIAAHLEQEWSCHLSDEEKLYIMLHVNRVCSKNQT</sequence>
<dbReference type="GO" id="GO:0006355">
    <property type="term" value="P:regulation of DNA-templated transcription"/>
    <property type="evidence" value="ECO:0007669"/>
    <property type="project" value="InterPro"/>
</dbReference>
<organism evidence="5 6">
    <name type="scientific">Faecalibacterium gallinarum</name>
    <dbReference type="NCBI Taxonomy" id="2903556"/>
    <lineage>
        <taxon>Bacteria</taxon>
        <taxon>Bacillati</taxon>
        <taxon>Bacillota</taxon>
        <taxon>Clostridia</taxon>
        <taxon>Eubacteriales</taxon>
        <taxon>Oscillospiraceae</taxon>
        <taxon>Faecalibacterium</taxon>
    </lineage>
</organism>
<dbReference type="InterPro" id="IPR050661">
    <property type="entry name" value="BglG_antiterminators"/>
</dbReference>
<feature type="domain" description="PRD" evidence="4">
    <location>
        <begin position="169"/>
        <end position="278"/>
    </location>
</feature>
<dbReference type="PROSITE" id="PS51372">
    <property type="entry name" value="PRD_2"/>
    <property type="match status" value="2"/>
</dbReference>
<evidence type="ECO:0000313" key="5">
    <source>
        <dbReference type="EMBL" id="GJN65520.1"/>
    </source>
</evidence>